<keyword evidence="9" id="KW-1185">Reference proteome</keyword>
<feature type="domain" description="Chitin-binding type-2" evidence="7">
    <location>
        <begin position="17"/>
        <end position="69"/>
    </location>
</feature>
<dbReference type="PANTHER" id="PTHR23301:SF0">
    <property type="entry name" value="CHITIN-BINDING TYPE-2 DOMAIN-CONTAINING PROTEIN-RELATED"/>
    <property type="match status" value="1"/>
</dbReference>
<dbReference type="EMBL" id="JBFDAA010000020">
    <property type="protein sequence ID" value="KAL1115205.1"/>
    <property type="molecule type" value="Genomic_DNA"/>
</dbReference>
<gene>
    <name evidence="8" type="ORF">AAG570_007236</name>
</gene>
<dbReference type="InterPro" id="IPR036508">
    <property type="entry name" value="Chitin-bd_dom_sf"/>
</dbReference>
<dbReference type="AlphaFoldDB" id="A0ABD0YJ32"/>
<evidence type="ECO:0000256" key="3">
    <source>
        <dbReference type="ARBA" id="ARBA00022737"/>
    </source>
</evidence>
<keyword evidence="5" id="KW-0325">Glycoprotein</keyword>
<dbReference type="PROSITE" id="PS50940">
    <property type="entry name" value="CHIT_BIND_II"/>
    <property type="match status" value="2"/>
</dbReference>
<dbReference type="Gene3D" id="2.170.140.10">
    <property type="entry name" value="Chitin binding domain"/>
    <property type="match status" value="2"/>
</dbReference>
<evidence type="ECO:0000256" key="2">
    <source>
        <dbReference type="ARBA" id="ARBA00022729"/>
    </source>
</evidence>
<feature type="region of interest" description="Disordered" evidence="6">
    <location>
        <begin position="163"/>
        <end position="199"/>
    </location>
</feature>
<accession>A0ABD0YJ32</accession>
<evidence type="ECO:0000256" key="4">
    <source>
        <dbReference type="ARBA" id="ARBA00023157"/>
    </source>
</evidence>
<evidence type="ECO:0000256" key="5">
    <source>
        <dbReference type="ARBA" id="ARBA00023180"/>
    </source>
</evidence>
<name>A0ABD0YJ32_9HEMI</name>
<dbReference type="PANTHER" id="PTHR23301">
    <property type="entry name" value="CHITIN BINDING PERITROPHIN-A"/>
    <property type="match status" value="1"/>
</dbReference>
<feature type="compositionally biased region" description="Low complexity" evidence="6">
    <location>
        <begin position="163"/>
        <end position="184"/>
    </location>
</feature>
<dbReference type="InterPro" id="IPR051940">
    <property type="entry name" value="Chitin_bind-dev_reg"/>
</dbReference>
<reference evidence="8 9" key="1">
    <citation type="submission" date="2024-07" db="EMBL/GenBank/DDBJ databases">
        <title>Chromosome-level genome assembly of the water stick insect Ranatra chinensis (Heteroptera: Nepidae).</title>
        <authorList>
            <person name="Liu X."/>
        </authorList>
    </citation>
    <scope>NUCLEOTIDE SEQUENCE [LARGE SCALE GENOMIC DNA]</scope>
    <source>
        <strain evidence="8">Cailab_2021Rc</strain>
        <tissue evidence="8">Muscle</tissue>
    </source>
</reference>
<evidence type="ECO:0000256" key="1">
    <source>
        <dbReference type="ARBA" id="ARBA00022669"/>
    </source>
</evidence>
<dbReference type="SMART" id="SM00494">
    <property type="entry name" value="ChtBD2"/>
    <property type="match status" value="3"/>
</dbReference>
<organism evidence="8 9">
    <name type="scientific">Ranatra chinensis</name>
    <dbReference type="NCBI Taxonomy" id="642074"/>
    <lineage>
        <taxon>Eukaryota</taxon>
        <taxon>Metazoa</taxon>
        <taxon>Ecdysozoa</taxon>
        <taxon>Arthropoda</taxon>
        <taxon>Hexapoda</taxon>
        <taxon>Insecta</taxon>
        <taxon>Pterygota</taxon>
        <taxon>Neoptera</taxon>
        <taxon>Paraneoptera</taxon>
        <taxon>Hemiptera</taxon>
        <taxon>Heteroptera</taxon>
        <taxon>Panheteroptera</taxon>
        <taxon>Nepomorpha</taxon>
        <taxon>Nepidae</taxon>
        <taxon>Ranatrinae</taxon>
        <taxon>Ranatra</taxon>
    </lineage>
</organism>
<keyword evidence="1" id="KW-0147">Chitin-binding</keyword>
<keyword evidence="3" id="KW-0677">Repeat</keyword>
<keyword evidence="4" id="KW-1015">Disulfide bond</keyword>
<protein>
    <recommendedName>
        <fullName evidence="7">Chitin-binding type-2 domain-containing protein</fullName>
    </recommendedName>
</protein>
<proteinExistence type="predicted"/>
<evidence type="ECO:0000313" key="8">
    <source>
        <dbReference type="EMBL" id="KAL1115205.1"/>
    </source>
</evidence>
<dbReference type="Proteomes" id="UP001558652">
    <property type="component" value="Unassembled WGS sequence"/>
</dbReference>
<feature type="domain" description="Chitin-binding type-2" evidence="7">
    <location>
        <begin position="262"/>
        <end position="312"/>
    </location>
</feature>
<dbReference type="Pfam" id="PF01607">
    <property type="entry name" value="CBM_14"/>
    <property type="match status" value="1"/>
</dbReference>
<evidence type="ECO:0000256" key="6">
    <source>
        <dbReference type="SAM" id="MobiDB-lite"/>
    </source>
</evidence>
<keyword evidence="2" id="KW-0732">Signal</keyword>
<evidence type="ECO:0000259" key="7">
    <source>
        <dbReference type="PROSITE" id="PS50940"/>
    </source>
</evidence>
<sequence>MDPRVSSMQDRYDCSATPKCQEGEQREIPGDCTGYQVCQKGNFKDAKCSGLDKFNPTTKSCELLFKCDYCKPGPKQAVPKDCESYMICDKGVMKKESCSFGKSRSTARVRSRSACVDYQSAPSLLEWDPTPECVVKHDFNQSFNPKTHECDWAWNVACDQPSPTVKPKATTTAVTPKRSTTTKKPLPKTPKPQPPKDKCYDKAARPVNGSCSQYFECEPSTGDFKLTSCRLCKNFHPGEGRCVWPWQYPCRDPTGQPPTQRPLECSNGQKHPVDCKIYQICIQGKWHTEQCSWGYHFDVVKLECRFAWWAKC</sequence>
<comment type="caution">
    <text evidence="8">The sequence shown here is derived from an EMBL/GenBank/DDBJ whole genome shotgun (WGS) entry which is preliminary data.</text>
</comment>
<dbReference type="GO" id="GO:0008061">
    <property type="term" value="F:chitin binding"/>
    <property type="evidence" value="ECO:0007669"/>
    <property type="project" value="UniProtKB-KW"/>
</dbReference>
<evidence type="ECO:0000313" key="9">
    <source>
        <dbReference type="Proteomes" id="UP001558652"/>
    </source>
</evidence>
<dbReference type="InterPro" id="IPR002557">
    <property type="entry name" value="Chitin-bd_dom"/>
</dbReference>
<dbReference type="SUPFAM" id="SSF57625">
    <property type="entry name" value="Invertebrate chitin-binding proteins"/>
    <property type="match status" value="2"/>
</dbReference>